<proteinExistence type="inferred from homology"/>
<feature type="transmembrane region" description="Helical" evidence="10">
    <location>
        <begin position="107"/>
        <end position="126"/>
    </location>
</feature>
<keyword evidence="10" id="KW-0256">Endoplasmic reticulum</keyword>
<keyword evidence="8 10" id="KW-1133">Transmembrane helix</keyword>
<gene>
    <name evidence="11" type="primary">STE14_2</name>
    <name evidence="11" type="ORF">K7432_012678</name>
</gene>
<keyword evidence="4 10" id="KW-0489">Methyltransferase</keyword>
<evidence type="ECO:0000256" key="1">
    <source>
        <dbReference type="ARBA" id="ARBA00004141"/>
    </source>
</evidence>
<accession>A0ABR2WKF0</accession>
<dbReference type="Gene3D" id="1.20.120.1630">
    <property type="match status" value="1"/>
</dbReference>
<evidence type="ECO:0000256" key="2">
    <source>
        <dbReference type="ARBA" id="ARBA00009140"/>
    </source>
</evidence>
<keyword evidence="5 11" id="KW-0808">Transferase</keyword>
<sequence length="267" mass="30870">MENSNFNEETRAARLRRWLGTDETLETPTCTVHSSSQILDDIHSPQNISMYGFFLGCWFTIGLGILCFTSFWHLGGYILCLSVFHHLEYLLTALYKPENLQLDSYLLSHSTAYMAAIFSGIFEYLIEKILFPAFKGSALVCTTGVLLIVVGQVIRTLAMHTAKSNFNHQIVDHKSREHTLVTWGIYRFLRHPSYFGFYVWAVGMQLLLSNPISLGLYLYALNRFFAGRIVYEERTLNRFFGQRYKVYCENTWTWLPLIYPSSSQSTE</sequence>
<feature type="transmembrane region" description="Helical" evidence="10">
    <location>
        <begin position="48"/>
        <end position="69"/>
    </location>
</feature>
<dbReference type="EC" id="2.1.1.100" evidence="3 10"/>
<dbReference type="PANTHER" id="PTHR12714">
    <property type="entry name" value="PROTEIN-S ISOPRENYLCYSTEINE O-METHYLTRANSFERASE"/>
    <property type="match status" value="1"/>
</dbReference>
<evidence type="ECO:0000313" key="12">
    <source>
        <dbReference type="Proteomes" id="UP001479436"/>
    </source>
</evidence>
<dbReference type="PANTHER" id="PTHR12714:SF9">
    <property type="entry name" value="PROTEIN-S-ISOPRENYLCYSTEINE O-METHYLTRANSFERASE"/>
    <property type="match status" value="1"/>
</dbReference>
<evidence type="ECO:0000256" key="6">
    <source>
        <dbReference type="ARBA" id="ARBA00022691"/>
    </source>
</evidence>
<evidence type="ECO:0000256" key="5">
    <source>
        <dbReference type="ARBA" id="ARBA00022679"/>
    </source>
</evidence>
<dbReference type="EMBL" id="JASJQH010001135">
    <property type="protein sequence ID" value="KAK9762000.1"/>
    <property type="molecule type" value="Genomic_DNA"/>
</dbReference>
<keyword evidence="9 10" id="KW-0472">Membrane</keyword>
<dbReference type="InterPro" id="IPR025770">
    <property type="entry name" value="PPMT_MeTrfase"/>
</dbReference>
<comment type="similarity">
    <text evidence="2 10">Belongs to the class VI-like SAM-binding methyltransferase superfamily. Isoprenylcysteine carboxyl methyltransferase family.</text>
</comment>
<evidence type="ECO:0000256" key="7">
    <source>
        <dbReference type="ARBA" id="ARBA00022692"/>
    </source>
</evidence>
<protein>
    <recommendedName>
        <fullName evidence="3 10">Protein-S-isoprenylcysteine O-methyltransferase</fullName>
        <ecNumber evidence="3 10">2.1.1.100</ecNumber>
    </recommendedName>
</protein>
<feature type="transmembrane region" description="Helical" evidence="10">
    <location>
        <begin position="197"/>
        <end position="219"/>
    </location>
</feature>
<evidence type="ECO:0000256" key="10">
    <source>
        <dbReference type="RuleBase" id="RU362022"/>
    </source>
</evidence>
<evidence type="ECO:0000256" key="9">
    <source>
        <dbReference type="ARBA" id="ARBA00023136"/>
    </source>
</evidence>
<dbReference type="GO" id="GO:0004671">
    <property type="term" value="F:protein C-terminal S-isoprenylcysteine carboxyl O-methyltransferase activity"/>
    <property type="evidence" value="ECO:0007669"/>
    <property type="project" value="UniProtKB-EC"/>
</dbReference>
<evidence type="ECO:0000256" key="3">
    <source>
        <dbReference type="ARBA" id="ARBA00012151"/>
    </source>
</evidence>
<reference evidence="11 12" key="1">
    <citation type="submission" date="2023-04" db="EMBL/GenBank/DDBJ databases">
        <title>Genome of Basidiobolus ranarum AG-B5.</title>
        <authorList>
            <person name="Stajich J.E."/>
            <person name="Carter-House D."/>
            <person name="Gryganskyi A."/>
        </authorList>
    </citation>
    <scope>NUCLEOTIDE SEQUENCE [LARGE SCALE GENOMIC DNA]</scope>
    <source>
        <strain evidence="11 12">AG-B5</strain>
    </source>
</reference>
<feature type="transmembrane region" description="Helical" evidence="10">
    <location>
        <begin position="138"/>
        <end position="158"/>
    </location>
</feature>
<keyword evidence="6 10" id="KW-0949">S-adenosyl-L-methionine</keyword>
<name>A0ABR2WKF0_9FUNG</name>
<comment type="caution">
    <text evidence="11">The sequence shown here is derived from an EMBL/GenBank/DDBJ whole genome shotgun (WGS) entry which is preliminary data.</text>
</comment>
<dbReference type="PROSITE" id="PS51564">
    <property type="entry name" value="SAM_ICMT"/>
    <property type="match status" value="1"/>
</dbReference>
<dbReference type="Pfam" id="PF04140">
    <property type="entry name" value="ICMT"/>
    <property type="match status" value="1"/>
</dbReference>
<keyword evidence="7 10" id="KW-0812">Transmembrane</keyword>
<keyword evidence="12" id="KW-1185">Reference proteome</keyword>
<dbReference type="GO" id="GO:0032259">
    <property type="term" value="P:methylation"/>
    <property type="evidence" value="ECO:0007669"/>
    <property type="project" value="UniProtKB-KW"/>
</dbReference>
<evidence type="ECO:0000256" key="4">
    <source>
        <dbReference type="ARBA" id="ARBA00022603"/>
    </source>
</evidence>
<comment type="subcellular location">
    <subcellularLocation>
        <location evidence="10">Endoplasmic reticulum membrane</location>
        <topology evidence="10">Multi-pass membrane protein</topology>
    </subcellularLocation>
    <subcellularLocation>
        <location evidence="1">Membrane</location>
        <topology evidence="1">Multi-pass membrane protein</topology>
    </subcellularLocation>
</comment>
<dbReference type="Proteomes" id="UP001479436">
    <property type="component" value="Unassembled WGS sequence"/>
</dbReference>
<comment type="catalytic activity">
    <reaction evidence="10">
        <text>[protein]-C-terminal S-[(2E,6E)-farnesyl]-L-cysteine + S-adenosyl-L-methionine = [protein]-C-terminal S-[(2E,6E)-farnesyl]-L-cysteine methyl ester + S-adenosyl-L-homocysteine</text>
        <dbReference type="Rhea" id="RHEA:21672"/>
        <dbReference type="Rhea" id="RHEA-COMP:12125"/>
        <dbReference type="Rhea" id="RHEA-COMP:12126"/>
        <dbReference type="ChEBI" id="CHEBI:57856"/>
        <dbReference type="ChEBI" id="CHEBI:59789"/>
        <dbReference type="ChEBI" id="CHEBI:90510"/>
        <dbReference type="ChEBI" id="CHEBI:90511"/>
        <dbReference type="EC" id="2.1.1.100"/>
    </reaction>
</comment>
<organism evidence="11 12">
    <name type="scientific">Basidiobolus ranarum</name>
    <dbReference type="NCBI Taxonomy" id="34480"/>
    <lineage>
        <taxon>Eukaryota</taxon>
        <taxon>Fungi</taxon>
        <taxon>Fungi incertae sedis</taxon>
        <taxon>Zoopagomycota</taxon>
        <taxon>Entomophthoromycotina</taxon>
        <taxon>Basidiobolomycetes</taxon>
        <taxon>Basidiobolales</taxon>
        <taxon>Basidiobolaceae</taxon>
        <taxon>Basidiobolus</taxon>
    </lineage>
</organism>
<dbReference type="InterPro" id="IPR007269">
    <property type="entry name" value="ICMT_MeTrfase"/>
</dbReference>
<evidence type="ECO:0000256" key="8">
    <source>
        <dbReference type="ARBA" id="ARBA00022989"/>
    </source>
</evidence>
<evidence type="ECO:0000313" key="11">
    <source>
        <dbReference type="EMBL" id="KAK9762000.1"/>
    </source>
</evidence>